<dbReference type="InterPro" id="IPR013201">
    <property type="entry name" value="Prot_inhib_I29"/>
</dbReference>
<evidence type="ECO:0000256" key="2">
    <source>
        <dbReference type="ARBA" id="ARBA00022670"/>
    </source>
</evidence>
<keyword evidence="8" id="KW-0732">Signal</keyword>
<evidence type="ECO:0000259" key="10">
    <source>
        <dbReference type="SMART" id="SM00848"/>
    </source>
</evidence>
<dbReference type="Ensembl" id="ENSAMXT00000056959.1">
    <property type="protein sequence ID" value="ENSAMXP00000042277.1"/>
    <property type="gene ID" value="ENSAMXG00000010192.2"/>
</dbReference>
<dbReference type="Pfam" id="PF08246">
    <property type="entry name" value="Inhibitor_I29"/>
    <property type="match status" value="1"/>
</dbReference>
<evidence type="ECO:0000256" key="4">
    <source>
        <dbReference type="ARBA" id="ARBA00022807"/>
    </source>
</evidence>
<evidence type="ECO:0000256" key="8">
    <source>
        <dbReference type="SAM" id="SignalP"/>
    </source>
</evidence>
<protein>
    <submittedName>
        <fullName evidence="11">Cathepsin L.1</fullName>
    </submittedName>
</protein>
<organism evidence="11 12">
    <name type="scientific">Astyanax mexicanus</name>
    <name type="common">Blind cave fish</name>
    <name type="synonym">Astyanax fasciatus mexicanus</name>
    <dbReference type="NCBI Taxonomy" id="7994"/>
    <lineage>
        <taxon>Eukaryota</taxon>
        <taxon>Metazoa</taxon>
        <taxon>Chordata</taxon>
        <taxon>Craniata</taxon>
        <taxon>Vertebrata</taxon>
        <taxon>Euteleostomi</taxon>
        <taxon>Actinopterygii</taxon>
        <taxon>Neopterygii</taxon>
        <taxon>Teleostei</taxon>
        <taxon>Ostariophysi</taxon>
        <taxon>Characiformes</taxon>
        <taxon>Characoidei</taxon>
        <taxon>Acestrorhamphidae</taxon>
        <taxon>Acestrorhamphinae</taxon>
        <taxon>Astyanax</taxon>
    </lineage>
</organism>
<feature type="region of interest" description="Disordered" evidence="7">
    <location>
        <begin position="23"/>
        <end position="44"/>
    </location>
</feature>
<dbReference type="PRINTS" id="PR00705">
    <property type="entry name" value="PAPAIN"/>
</dbReference>
<dbReference type="Ensembl" id="ENSAMXT00000041405.1">
    <property type="protein sequence ID" value="ENSAMXP00000054405.1"/>
    <property type="gene ID" value="ENSAMXG00000010192.2"/>
</dbReference>
<keyword evidence="6" id="KW-1015">Disulfide bond</keyword>
<dbReference type="PANTHER" id="PTHR12411">
    <property type="entry name" value="CYSTEINE PROTEASE FAMILY C1-RELATED"/>
    <property type="match status" value="1"/>
</dbReference>
<feature type="chain" id="PRO_5044588421" evidence="8">
    <location>
        <begin position="17"/>
        <end position="336"/>
    </location>
</feature>
<keyword evidence="4" id="KW-0788">Thiol protease</keyword>
<dbReference type="GO" id="GO:0008234">
    <property type="term" value="F:cysteine-type peptidase activity"/>
    <property type="evidence" value="ECO:0007669"/>
    <property type="project" value="UniProtKB-KW"/>
</dbReference>
<feature type="domain" description="Cathepsin propeptide inhibitor" evidence="10">
    <location>
        <begin position="26"/>
        <end position="86"/>
    </location>
</feature>
<dbReference type="InterPro" id="IPR013128">
    <property type="entry name" value="Peptidase_C1A"/>
</dbReference>
<dbReference type="AlphaFoldDB" id="A0A3B1JIP2"/>
<dbReference type="STRING" id="7994.ENSAMXP00000042277"/>
<evidence type="ECO:0000259" key="9">
    <source>
        <dbReference type="SMART" id="SM00645"/>
    </source>
</evidence>
<dbReference type="PROSITE" id="PS00640">
    <property type="entry name" value="THIOL_PROTEASE_ASN"/>
    <property type="match status" value="1"/>
</dbReference>
<keyword evidence="3" id="KW-0378">Hydrolase</keyword>
<keyword evidence="12" id="KW-1185">Reference proteome</keyword>
<dbReference type="GeneTree" id="ENSGT00940000163885"/>
<dbReference type="Proteomes" id="UP000018467">
    <property type="component" value="Unassembled WGS sequence"/>
</dbReference>
<evidence type="ECO:0000256" key="5">
    <source>
        <dbReference type="ARBA" id="ARBA00023145"/>
    </source>
</evidence>
<dbReference type="SMART" id="SM00645">
    <property type="entry name" value="Pept_C1"/>
    <property type="match status" value="1"/>
</dbReference>
<dbReference type="CDD" id="cd02248">
    <property type="entry name" value="Peptidase_C1A"/>
    <property type="match status" value="1"/>
</dbReference>
<feature type="signal peptide" evidence="8">
    <location>
        <begin position="1"/>
        <end position="16"/>
    </location>
</feature>
<evidence type="ECO:0000256" key="7">
    <source>
        <dbReference type="SAM" id="MobiDB-lite"/>
    </source>
</evidence>
<dbReference type="InterPro" id="IPR000668">
    <property type="entry name" value="Peptidase_C1A_C"/>
</dbReference>
<evidence type="ECO:0000313" key="11">
    <source>
        <dbReference type="Ensembl" id="ENSAMXP00000042277.1"/>
    </source>
</evidence>
<keyword evidence="2" id="KW-0645">Protease</keyword>
<dbReference type="SUPFAM" id="SSF54001">
    <property type="entry name" value="Cysteine proteinases"/>
    <property type="match status" value="1"/>
</dbReference>
<dbReference type="InterPro" id="IPR025660">
    <property type="entry name" value="Pept_his_AS"/>
</dbReference>
<proteinExistence type="inferred from homology"/>
<dbReference type="InterPro" id="IPR025661">
    <property type="entry name" value="Pept_asp_AS"/>
</dbReference>
<dbReference type="SMART" id="SM00848">
    <property type="entry name" value="Inhibitor_I29"/>
    <property type="match status" value="1"/>
</dbReference>
<accession>A0A3B1JIP2</accession>
<evidence type="ECO:0000256" key="1">
    <source>
        <dbReference type="ARBA" id="ARBA00008455"/>
    </source>
</evidence>
<comment type="similarity">
    <text evidence="1">Belongs to the peptidase C1 family.</text>
</comment>
<dbReference type="Pfam" id="PF00112">
    <property type="entry name" value="Peptidase_C1"/>
    <property type="match status" value="1"/>
</dbReference>
<evidence type="ECO:0000313" key="12">
    <source>
        <dbReference type="Proteomes" id="UP000018467"/>
    </source>
</evidence>
<dbReference type="InterPro" id="IPR000169">
    <property type="entry name" value="Pept_cys_AS"/>
</dbReference>
<evidence type="ECO:0000256" key="6">
    <source>
        <dbReference type="ARBA" id="ARBA00023157"/>
    </source>
</evidence>
<keyword evidence="5" id="KW-0865">Zymogen</keyword>
<feature type="domain" description="Peptidase C1A papain C-terminal" evidence="9">
    <location>
        <begin position="119"/>
        <end position="335"/>
    </location>
</feature>
<dbReference type="PROSITE" id="PS00639">
    <property type="entry name" value="THIOL_PROTEASE_HIS"/>
    <property type="match status" value="1"/>
</dbReference>
<reference evidence="12" key="2">
    <citation type="journal article" date="2014" name="Nat. Commun.">
        <title>The cavefish genome reveals candidate genes for eye loss.</title>
        <authorList>
            <person name="McGaugh S.E."/>
            <person name="Gross J.B."/>
            <person name="Aken B."/>
            <person name="Blin M."/>
            <person name="Borowsky R."/>
            <person name="Chalopin D."/>
            <person name="Hinaux H."/>
            <person name="Jeffery W.R."/>
            <person name="Keene A."/>
            <person name="Ma L."/>
            <person name="Minx P."/>
            <person name="Murphy D."/>
            <person name="O'Quin K.E."/>
            <person name="Retaux S."/>
            <person name="Rohner N."/>
            <person name="Searle S.M."/>
            <person name="Stahl B.A."/>
            <person name="Tabin C."/>
            <person name="Volff J.N."/>
            <person name="Yoshizawa M."/>
            <person name="Warren W.C."/>
        </authorList>
    </citation>
    <scope>NUCLEOTIDE SEQUENCE [LARGE SCALE GENOMIC DNA]</scope>
    <source>
        <strain evidence="12">female</strain>
    </source>
</reference>
<dbReference type="GO" id="GO:0006508">
    <property type="term" value="P:proteolysis"/>
    <property type="evidence" value="ECO:0007669"/>
    <property type="project" value="UniProtKB-KW"/>
</dbReference>
<dbReference type="InterPro" id="IPR039417">
    <property type="entry name" value="Peptidase_C1A_papain-like"/>
</dbReference>
<reference evidence="11" key="3">
    <citation type="submission" date="2025-05" db="UniProtKB">
        <authorList>
            <consortium name="Ensembl"/>
        </authorList>
    </citation>
    <scope>IDENTIFICATION</scope>
</reference>
<dbReference type="InterPro" id="IPR038765">
    <property type="entry name" value="Papain-like_cys_pep_sf"/>
</dbReference>
<reference evidence="12" key="1">
    <citation type="submission" date="2013-03" db="EMBL/GenBank/DDBJ databases">
        <authorList>
            <person name="Jeffery W."/>
            <person name="Warren W."/>
            <person name="Wilson R.K."/>
        </authorList>
    </citation>
    <scope>NUCLEOTIDE SEQUENCE</scope>
    <source>
        <strain evidence="12">female</strain>
    </source>
</reference>
<dbReference type="Bgee" id="ENSAMXG00000010192">
    <property type="expression patterns" value="Expressed in pharyngeal gill and 6 other cell types or tissues"/>
</dbReference>
<sequence>MRVLLAVAALVVVVGAASVSEEDQEFESWKQEHGKSYSSEEEESQRKMSWLTSRKLVLEHNKLADQGLESYTLEMNEFADMEDQEFQDMYTGSLDSMNDTETDTLCTATFTPENEEDTLPCRVDWRQAGYVTGVKNQRSCGSCWAFSATGALEGQMYRKTRQLIPLSEQQLIDCSGRYGNHGCKGGLAIRAFRYAMHRGLEAGYNYPYRARRSRRCHFNPWKVRATCRGIVCLPRGNEKILKFAVAKIGPISVSVDSSRRSFRLYKSGVYNDRRCSNHRMNHAVLLIGYGRAGGSRRYWLVKNSWGTRWGENGYIRMSRNQRNQCGIATRPVFPIV</sequence>
<name>A0A3B1JIP2_ASTMX</name>
<dbReference type="FunFam" id="3.90.70.10:FF:000006">
    <property type="entry name" value="Cathepsin S"/>
    <property type="match status" value="1"/>
</dbReference>
<dbReference type="Gene3D" id="3.90.70.10">
    <property type="entry name" value="Cysteine proteinases"/>
    <property type="match status" value="1"/>
</dbReference>
<evidence type="ECO:0000256" key="3">
    <source>
        <dbReference type="ARBA" id="ARBA00022801"/>
    </source>
</evidence>
<dbReference type="PROSITE" id="PS00139">
    <property type="entry name" value="THIOL_PROTEASE_CYS"/>
    <property type="match status" value="1"/>
</dbReference>